<dbReference type="Proteomes" id="UP000049983">
    <property type="component" value="Unassembled WGS sequence"/>
</dbReference>
<evidence type="ECO:0000313" key="1">
    <source>
        <dbReference type="EMBL" id="CTQ64480.1"/>
    </source>
</evidence>
<gene>
    <name evidence="1" type="ORF">LA5096_00398</name>
</gene>
<proteinExistence type="predicted"/>
<dbReference type="GeneID" id="97667860"/>
<evidence type="ECO:0000313" key="2">
    <source>
        <dbReference type="Proteomes" id="UP000049983"/>
    </source>
</evidence>
<accession>A0A0M6ZQU5</accession>
<dbReference type="PANTHER" id="PTHR42110">
    <property type="entry name" value="L-ASPARAGINASE, PUTATIVE (AFU_ORTHOLOGUE AFUA_3G11890)-RELATED"/>
    <property type="match status" value="1"/>
</dbReference>
<sequence length="345" mass="36759">MDNPALVDVTRGNLTESLHRGSVAVVDTGGNLVFGIGDVDARVYPRSAIKALQALPLVESGAAEALDLTDAELSLACASHNGEEIHANAARVMLLKAGLNEDDLECGPQWPQRMEDAAKLILADEVPCGLHNNCSGKHAGFLGLAKTMGVDTRGYIEPDHPVQREVRLAMEQMTGDTLTEDVCGTDGCSIPTYASPLRSFARAFASFGTGEGLEPLRADAARQIYDACINEPYMVAGADRFCTRVMETFRGRVFVKTGAEGVFCAAIPELGFGVSLKCDDGATRAAEVMMATVLEIALELNEDEAVLMDNLVNPPVLTRRGVQAGHIRPGEEFLSALKAALKQAK</sequence>
<dbReference type="STRING" id="311410.LA5095_03029"/>
<dbReference type="OrthoDB" id="9780674at2"/>
<protein>
    <submittedName>
        <fullName evidence="1">L-asparaginase II</fullName>
    </submittedName>
</protein>
<dbReference type="EMBL" id="CXWC01000001">
    <property type="protein sequence ID" value="CTQ64480.1"/>
    <property type="molecule type" value="Genomic_DNA"/>
</dbReference>
<dbReference type="RefSeq" id="WP_055116289.1">
    <property type="nucleotide sequence ID" value="NZ_CXWA01000003.1"/>
</dbReference>
<name>A0A0M6ZQU5_9HYPH</name>
<keyword evidence="2" id="KW-1185">Reference proteome</keyword>
<dbReference type="InterPro" id="IPR010349">
    <property type="entry name" value="Asparaginase_II"/>
</dbReference>
<organism evidence="1 2">
    <name type="scientific">Roseibium album</name>
    <dbReference type="NCBI Taxonomy" id="311410"/>
    <lineage>
        <taxon>Bacteria</taxon>
        <taxon>Pseudomonadati</taxon>
        <taxon>Pseudomonadota</taxon>
        <taxon>Alphaproteobacteria</taxon>
        <taxon>Hyphomicrobiales</taxon>
        <taxon>Stappiaceae</taxon>
        <taxon>Roseibium</taxon>
    </lineage>
</organism>
<reference evidence="2" key="1">
    <citation type="submission" date="2015-07" db="EMBL/GenBank/DDBJ databases">
        <authorList>
            <person name="Rodrigo-Torres Lidia"/>
            <person name="Arahal R.David."/>
        </authorList>
    </citation>
    <scope>NUCLEOTIDE SEQUENCE [LARGE SCALE GENOMIC DNA]</scope>
    <source>
        <strain evidence="2">CECT 5096</strain>
    </source>
</reference>
<dbReference type="Pfam" id="PF06089">
    <property type="entry name" value="Asparaginase_II"/>
    <property type="match status" value="1"/>
</dbReference>
<dbReference type="PANTHER" id="PTHR42110:SF1">
    <property type="entry name" value="L-ASPARAGINASE, PUTATIVE (AFU_ORTHOLOGUE AFUA_3G11890)-RELATED"/>
    <property type="match status" value="1"/>
</dbReference>
<dbReference type="AlphaFoldDB" id="A0A0M6ZQU5"/>